<evidence type="ECO:0000256" key="6">
    <source>
        <dbReference type="ARBA" id="ARBA00022968"/>
    </source>
</evidence>
<protein>
    <recommendedName>
        <fullName evidence="14">N-acetyllactosaminide beta-1,6-N-acetylglucosaminyl-transferase</fullName>
    </recommendedName>
</protein>
<keyword evidence="7" id="KW-1133">Transmembrane helix</keyword>
<evidence type="ECO:0000313" key="12">
    <source>
        <dbReference type="Ensembl" id="ENSSSCP00060011823.1"/>
    </source>
</evidence>
<evidence type="ECO:0000313" key="13">
    <source>
        <dbReference type="Proteomes" id="UP000694723"/>
    </source>
</evidence>
<proteinExistence type="inferred from homology"/>
<evidence type="ECO:0000256" key="2">
    <source>
        <dbReference type="ARBA" id="ARBA00004922"/>
    </source>
</evidence>
<dbReference type="Ensembl" id="ENSSSCT00060027653.1">
    <property type="protein sequence ID" value="ENSSSCP00060011823.1"/>
    <property type="gene ID" value="ENSSSCG00060020423.1"/>
</dbReference>
<organism evidence="12 13">
    <name type="scientific">Sus scrofa</name>
    <name type="common">Pig</name>
    <dbReference type="NCBI Taxonomy" id="9823"/>
    <lineage>
        <taxon>Eukaryota</taxon>
        <taxon>Metazoa</taxon>
        <taxon>Chordata</taxon>
        <taxon>Craniata</taxon>
        <taxon>Vertebrata</taxon>
        <taxon>Euteleostomi</taxon>
        <taxon>Mammalia</taxon>
        <taxon>Eutheria</taxon>
        <taxon>Laurasiatheria</taxon>
        <taxon>Artiodactyla</taxon>
        <taxon>Suina</taxon>
        <taxon>Suidae</taxon>
        <taxon>Sus</taxon>
    </lineage>
</organism>
<dbReference type="Proteomes" id="UP000694723">
    <property type="component" value="Unplaced"/>
</dbReference>
<evidence type="ECO:0000256" key="7">
    <source>
        <dbReference type="ARBA" id="ARBA00022989"/>
    </source>
</evidence>
<evidence type="ECO:0000256" key="9">
    <source>
        <dbReference type="ARBA" id="ARBA00023136"/>
    </source>
</evidence>
<keyword evidence="6" id="KW-0735">Signal-anchor</keyword>
<evidence type="ECO:0000256" key="10">
    <source>
        <dbReference type="ARBA" id="ARBA00023180"/>
    </source>
</evidence>
<keyword evidence="3" id="KW-0328">Glycosyltransferase</keyword>
<dbReference type="GO" id="GO:0000139">
    <property type="term" value="C:Golgi membrane"/>
    <property type="evidence" value="ECO:0007669"/>
    <property type="project" value="UniProtKB-SubCell"/>
</dbReference>
<comment type="pathway">
    <text evidence="2">Protein modification; protein glycosylation.</text>
</comment>
<evidence type="ECO:0000256" key="4">
    <source>
        <dbReference type="ARBA" id="ARBA00022679"/>
    </source>
</evidence>
<dbReference type="InterPro" id="IPR003406">
    <property type="entry name" value="Glyco_trans_14"/>
</dbReference>
<name>A0A8D1UN74_PIG</name>
<keyword evidence="8" id="KW-0333">Golgi apparatus</keyword>
<sequence>MKLKVLELVVGLVALSISLLLFYTNSLVLPKHLPGEKISYSLVFAEVCDVVITGKKILEGNTPGTPLRNVTCQQYTIQNHYIMKPLSKEEAKFPLAYVMVIHKDLDTFERLFRAIYTLQNVYCVHVDAKAASAFKDAVGRESVVYAGISRLQADLNCIKDLAASAVPWKYAINTCGQDFPLKTNREMVQYLKGLKGKNITPGVLPPPHIIRRTTYVHLEQKYHFFSFMLWTWIKKTPPPHNLTIYFGSAYVALTREFANFVLQDPRATDLLEWSKDTYSPDEHFWVTLIGFQVLTLLSYQ</sequence>
<keyword evidence="9" id="KW-0472">Membrane</keyword>
<dbReference type="AlphaFoldDB" id="A0A8D1UN74"/>
<evidence type="ECO:0000256" key="5">
    <source>
        <dbReference type="ARBA" id="ARBA00022692"/>
    </source>
</evidence>
<dbReference type="PANTHER" id="PTHR19297:SF183">
    <property type="entry name" value="N-ACETYLLACTOSAMINIDE BETA-1,6-N-ACETYLGLUCOSAMINYL-TRANSFERASE"/>
    <property type="match status" value="1"/>
</dbReference>
<keyword evidence="5" id="KW-0812">Transmembrane</keyword>
<dbReference type="GO" id="GO:0016757">
    <property type="term" value="F:glycosyltransferase activity"/>
    <property type="evidence" value="ECO:0007669"/>
    <property type="project" value="UniProtKB-KW"/>
</dbReference>
<dbReference type="Pfam" id="PF02485">
    <property type="entry name" value="Branch"/>
    <property type="match status" value="1"/>
</dbReference>
<evidence type="ECO:0000256" key="8">
    <source>
        <dbReference type="ARBA" id="ARBA00023034"/>
    </source>
</evidence>
<keyword evidence="10" id="KW-0325">Glycoprotein</keyword>
<evidence type="ECO:0000256" key="1">
    <source>
        <dbReference type="ARBA" id="ARBA00004323"/>
    </source>
</evidence>
<reference evidence="12" key="1">
    <citation type="submission" date="2025-08" db="UniProtKB">
        <authorList>
            <consortium name="Ensembl"/>
        </authorList>
    </citation>
    <scope>IDENTIFICATION</scope>
</reference>
<accession>A0A8D1UN74</accession>
<evidence type="ECO:0008006" key="14">
    <source>
        <dbReference type="Google" id="ProtNLM"/>
    </source>
</evidence>
<comment type="subcellular location">
    <subcellularLocation>
        <location evidence="1">Golgi apparatus membrane</location>
        <topology evidence="1">Single-pass type II membrane protein</topology>
    </subcellularLocation>
</comment>
<evidence type="ECO:0000256" key="11">
    <source>
        <dbReference type="ARBA" id="ARBA00038150"/>
    </source>
</evidence>
<keyword evidence="4" id="KW-0808">Transferase</keyword>
<comment type="similarity">
    <text evidence="11">Belongs to the glycosyltransferase 14 family.</text>
</comment>
<evidence type="ECO:0000256" key="3">
    <source>
        <dbReference type="ARBA" id="ARBA00022676"/>
    </source>
</evidence>
<dbReference type="PANTHER" id="PTHR19297">
    <property type="entry name" value="GLYCOSYLTRANSFERASE 14 FAMILY MEMBER"/>
    <property type="match status" value="1"/>
</dbReference>